<proteinExistence type="predicted"/>
<accession>A0A919T5X1</accession>
<dbReference type="PANTHER" id="PTHR23514:SF13">
    <property type="entry name" value="INNER MEMBRANE PROTEIN YBJJ"/>
    <property type="match status" value="1"/>
</dbReference>
<organism evidence="7 8">
    <name type="scientific">Paractinoplanes toevensis</name>
    <dbReference type="NCBI Taxonomy" id="571911"/>
    <lineage>
        <taxon>Bacteria</taxon>
        <taxon>Bacillati</taxon>
        <taxon>Actinomycetota</taxon>
        <taxon>Actinomycetes</taxon>
        <taxon>Micromonosporales</taxon>
        <taxon>Micromonosporaceae</taxon>
        <taxon>Paractinoplanes</taxon>
    </lineage>
</organism>
<evidence type="ECO:0000256" key="4">
    <source>
        <dbReference type="ARBA" id="ARBA00023136"/>
    </source>
</evidence>
<comment type="subcellular location">
    <subcellularLocation>
        <location evidence="1">Cell membrane</location>
        <topology evidence="1">Multi-pass membrane protein</topology>
    </subcellularLocation>
</comment>
<gene>
    <name evidence="7" type="ORF">Ato02nite_014180</name>
</gene>
<feature type="transmembrane region" description="Helical" evidence="5">
    <location>
        <begin position="99"/>
        <end position="125"/>
    </location>
</feature>
<reference evidence="7 8" key="1">
    <citation type="submission" date="2021-03" db="EMBL/GenBank/DDBJ databases">
        <title>Whole genome shotgun sequence of Actinoplanes toevensis NBRC 105298.</title>
        <authorList>
            <person name="Komaki H."/>
            <person name="Tamura T."/>
        </authorList>
    </citation>
    <scope>NUCLEOTIDE SEQUENCE [LARGE SCALE GENOMIC DNA]</scope>
    <source>
        <strain evidence="7 8">NBRC 105298</strain>
    </source>
</reference>
<keyword evidence="3 5" id="KW-1133">Transmembrane helix</keyword>
<feature type="transmembrane region" description="Helical" evidence="5">
    <location>
        <begin position="356"/>
        <end position="376"/>
    </location>
</feature>
<evidence type="ECO:0000256" key="1">
    <source>
        <dbReference type="ARBA" id="ARBA00004651"/>
    </source>
</evidence>
<feature type="transmembrane region" description="Helical" evidence="5">
    <location>
        <begin position="268"/>
        <end position="290"/>
    </location>
</feature>
<dbReference type="Proteomes" id="UP000677082">
    <property type="component" value="Unassembled WGS sequence"/>
</dbReference>
<keyword evidence="8" id="KW-1185">Reference proteome</keyword>
<feature type="transmembrane region" description="Helical" evidence="5">
    <location>
        <begin position="75"/>
        <end position="93"/>
    </location>
</feature>
<comment type="caution">
    <text evidence="7">The sequence shown here is derived from an EMBL/GenBank/DDBJ whole genome shotgun (WGS) entry which is preliminary data.</text>
</comment>
<feature type="transmembrane region" description="Helical" evidence="5">
    <location>
        <begin position="330"/>
        <end position="350"/>
    </location>
</feature>
<dbReference type="InterPro" id="IPR051788">
    <property type="entry name" value="MFS_Transporter"/>
</dbReference>
<evidence type="ECO:0000256" key="2">
    <source>
        <dbReference type="ARBA" id="ARBA00022692"/>
    </source>
</evidence>
<evidence type="ECO:0000256" key="5">
    <source>
        <dbReference type="SAM" id="Phobius"/>
    </source>
</evidence>
<keyword evidence="4 5" id="KW-0472">Membrane</keyword>
<feature type="transmembrane region" description="Helical" evidence="5">
    <location>
        <begin position="162"/>
        <end position="184"/>
    </location>
</feature>
<feature type="domain" description="Major facilitator superfamily (MFS) profile" evidence="6">
    <location>
        <begin position="206"/>
        <end position="397"/>
    </location>
</feature>
<feature type="transmembrane region" description="Helical" evidence="5">
    <location>
        <begin position="296"/>
        <end position="318"/>
    </location>
</feature>
<dbReference type="EMBL" id="BOQN01000016">
    <property type="protein sequence ID" value="GIM89625.1"/>
    <property type="molecule type" value="Genomic_DNA"/>
</dbReference>
<sequence>MPHEKSAARRATWIGAGYAAQGFGYAAVVTALPAFKDRQGIDDGFVSIILLLVCVAAAGGSVIADKVAARWGSRFALGGGLLAVALGLGLTTFHTPTALFTAILIAYGVGLGAVDASLSMQGVLVQARIGRSVMSRLFAAYTAAAILAALLMSGFAASGGGAALAVGAAALIAALVVAGGFNSFEPGRTAMPDLAGDKRHDGTRHVVWVCGAFIFTAFLADSAVSTWSSVYLDDSLSASAAVVPLGYAAYQAAVLLSRLAGDHVVPRIGRIPSAAACLLICAAGCAAVVAVPSIPVAIAGFALTGIGVGVLVPLAFSAAGEAAPGHSDEVIARVNLFNYGGALVGAVLLGALSEPIGLRIAFLIPVLGLLATIPVVRSLRRLTTTPATMSPPATAPR</sequence>
<dbReference type="Pfam" id="PF07690">
    <property type="entry name" value="MFS_1"/>
    <property type="match status" value="1"/>
</dbReference>
<dbReference type="SUPFAM" id="SSF103473">
    <property type="entry name" value="MFS general substrate transporter"/>
    <property type="match status" value="1"/>
</dbReference>
<dbReference type="PANTHER" id="PTHR23514">
    <property type="entry name" value="BYPASS OF STOP CODON PROTEIN 6"/>
    <property type="match status" value="1"/>
</dbReference>
<dbReference type="InterPro" id="IPR011701">
    <property type="entry name" value="MFS"/>
</dbReference>
<dbReference type="InterPro" id="IPR020846">
    <property type="entry name" value="MFS_dom"/>
</dbReference>
<dbReference type="Gene3D" id="1.20.1250.20">
    <property type="entry name" value="MFS general substrate transporter like domains"/>
    <property type="match status" value="2"/>
</dbReference>
<dbReference type="GO" id="GO:0005886">
    <property type="term" value="C:plasma membrane"/>
    <property type="evidence" value="ECO:0007669"/>
    <property type="project" value="UniProtKB-SubCell"/>
</dbReference>
<dbReference type="InterPro" id="IPR036259">
    <property type="entry name" value="MFS_trans_sf"/>
</dbReference>
<dbReference type="PROSITE" id="PS50850">
    <property type="entry name" value="MFS"/>
    <property type="match status" value="1"/>
</dbReference>
<dbReference type="GO" id="GO:0022857">
    <property type="term" value="F:transmembrane transporter activity"/>
    <property type="evidence" value="ECO:0007669"/>
    <property type="project" value="InterPro"/>
</dbReference>
<evidence type="ECO:0000259" key="6">
    <source>
        <dbReference type="PROSITE" id="PS50850"/>
    </source>
</evidence>
<feature type="transmembrane region" description="Helical" evidence="5">
    <location>
        <begin position="205"/>
        <end position="224"/>
    </location>
</feature>
<feature type="transmembrane region" description="Helical" evidence="5">
    <location>
        <begin position="236"/>
        <end position="256"/>
    </location>
</feature>
<feature type="transmembrane region" description="Helical" evidence="5">
    <location>
        <begin position="137"/>
        <end position="156"/>
    </location>
</feature>
<feature type="transmembrane region" description="Helical" evidence="5">
    <location>
        <begin position="12"/>
        <end position="32"/>
    </location>
</feature>
<dbReference type="RefSeq" id="WP_213005578.1">
    <property type="nucleotide sequence ID" value="NZ_BOQN01000016.1"/>
</dbReference>
<name>A0A919T5X1_9ACTN</name>
<keyword evidence="2 5" id="KW-0812">Transmembrane</keyword>
<evidence type="ECO:0000256" key="3">
    <source>
        <dbReference type="ARBA" id="ARBA00022989"/>
    </source>
</evidence>
<evidence type="ECO:0000313" key="8">
    <source>
        <dbReference type="Proteomes" id="UP000677082"/>
    </source>
</evidence>
<protein>
    <submittedName>
        <fullName evidence="7">MFS transporter</fullName>
    </submittedName>
</protein>
<feature type="transmembrane region" description="Helical" evidence="5">
    <location>
        <begin position="44"/>
        <end position="63"/>
    </location>
</feature>
<dbReference type="AlphaFoldDB" id="A0A919T5X1"/>
<evidence type="ECO:0000313" key="7">
    <source>
        <dbReference type="EMBL" id="GIM89625.1"/>
    </source>
</evidence>